<accession>A0AAW8NL67</accession>
<evidence type="ECO:0000313" key="4">
    <source>
        <dbReference type="Proteomes" id="UP001271263"/>
    </source>
</evidence>
<evidence type="ECO:0000313" key="3">
    <source>
        <dbReference type="Proteomes" id="UP001259340"/>
    </source>
</evidence>
<dbReference type="AlphaFoldDB" id="A0AAW8NL67"/>
<dbReference type="Proteomes" id="UP001271263">
    <property type="component" value="Unassembled WGS sequence"/>
</dbReference>
<proteinExistence type="predicted"/>
<evidence type="ECO:0008006" key="5">
    <source>
        <dbReference type="Google" id="ProtNLM"/>
    </source>
</evidence>
<evidence type="ECO:0000313" key="2">
    <source>
        <dbReference type="EMBL" id="MDW4825476.1"/>
    </source>
</evidence>
<dbReference type="EMBL" id="JAPMLD010000007">
    <property type="protein sequence ID" value="MDW4825476.1"/>
    <property type="molecule type" value="Genomic_DNA"/>
</dbReference>
<organism evidence="1 3">
    <name type="scientific">Shewanella fidelis</name>
    <dbReference type="NCBI Taxonomy" id="173509"/>
    <lineage>
        <taxon>Bacteria</taxon>
        <taxon>Pseudomonadati</taxon>
        <taxon>Pseudomonadota</taxon>
        <taxon>Gammaproteobacteria</taxon>
        <taxon>Alteromonadales</taxon>
        <taxon>Shewanellaceae</taxon>
        <taxon>Shewanella</taxon>
    </lineage>
</organism>
<dbReference type="Proteomes" id="UP001259340">
    <property type="component" value="Unassembled WGS sequence"/>
</dbReference>
<name>A0AAW8NL67_9GAMM</name>
<dbReference type="EMBL" id="JAPMLE010000001">
    <property type="protein sequence ID" value="MDR8522484.1"/>
    <property type="molecule type" value="Genomic_DNA"/>
</dbReference>
<protein>
    <recommendedName>
        <fullName evidence="5">DUF3352 domain-containing protein</fullName>
    </recommendedName>
</protein>
<comment type="caution">
    <text evidence="1">The sequence shown here is derived from an EMBL/GenBank/DDBJ whole genome shotgun (WGS) entry which is preliminary data.</text>
</comment>
<reference evidence="1" key="2">
    <citation type="submission" date="2022-11" db="EMBL/GenBank/DDBJ databases">
        <title>Prophages regulate Shewanella fidelis motility and biofilm formation: implications for gut colonization dynamics in Ciona robusta.</title>
        <authorList>
            <person name="Natarajan O."/>
            <person name="Gibboney S.L."/>
            <person name="Young M.N."/>
            <person name="Lim S.J."/>
            <person name="Pluta N."/>
            <person name="Atkinson C.G.F."/>
            <person name="Leigh B.A."/>
            <person name="Liberti A."/>
            <person name="Kees E."/>
            <person name="Breitbart M."/>
            <person name="Gralnick J."/>
            <person name="Dishaw L.J."/>
        </authorList>
    </citation>
    <scope>NUCLEOTIDE SEQUENCE</scope>
    <source>
        <strain evidence="1">3313</strain>
    </source>
</reference>
<evidence type="ECO:0000313" key="1">
    <source>
        <dbReference type="EMBL" id="MDR8522484.1"/>
    </source>
</evidence>
<dbReference type="RefSeq" id="WP_310653832.1">
    <property type="nucleotide sequence ID" value="NZ_JAPMLA010000007.1"/>
</dbReference>
<reference evidence="2 4" key="1">
    <citation type="journal article" date="2022" name="bioRxiv">
        <title>Prophages regulate Shewanella fidelis 3313 motility and biofilm formation: implications for gut colonization dynamics in Ciona robusta.</title>
        <authorList>
            <person name="Natarajan O."/>
            <person name="Gibboney S.L."/>
            <person name="Young M.N."/>
            <person name="Lim S.J."/>
            <person name="Pluta N."/>
            <person name="Atkinson C.G."/>
            <person name="Leigh B.A."/>
            <person name="Liberti A."/>
            <person name="Kees E.D."/>
            <person name="Breitbart M."/>
            <person name="Gralnick J.A."/>
            <person name="Dishaw L.J."/>
        </authorList>
    </citation>
    <scope>NUCLEOTIDE SEQUENCE [LARGE SCALE GENOMIC DNA]</scope>
    <source>
        <strain evidence="2 4">JG4066</strain>
    </source>
</reference>
<keyword evidence="4" id="KW-1185">Reference proteome</keyword>
<sequence length="574" mass="62781">MNKMLIAAAVVAAGAGGYWYSQQSAPLSTSDDVVLSYVPADTPVFSAQLQPFPIKSYINSLSEAYRQYPPETFSELENEPDERAQFFVSLFKSYAAAMKDGDTFAKTFGLADNIRSYLYSLGAMPVLKVEVENADAIWALLDKAEAESGLAHTLGNLKGAEYRSYLLTDPEEQQQISLVFAVREGIFTTTLSTSFLDASVLENALAVTPVDNSIVDAKIIENIINKHGFTNEGVSYINHQEIVTGLTSTDGNQLAGQLSKLYGIMGEDPIDYLKTPACRAEFAAIASNWPRTVAGYDELRVTDNITELGFRTVIEGNNKVLLDAYQKLRGFLPAYTQDIDNTVFNIGLGVDINQMVPALTTIWDDMLTPEYQCEPLAAMQMQMSQQSPAMLGMFTGMANGVKGLGVSLVDYKISDDVNSPQLESLDAVVSLSADNPAILFNMAKSFMPELANVQLPENGDAIELSSILPIPAEMNIAPKLALKGQHLVLFSGDKGAAIADNLQQESLQNNGLFVMSTDYMKMIDPLLTFVEMTGEPIPEEIEAMKHYDMRTKFSIDFKPEGVEIDVHANSRSSK</sequence>
<gene>
    <name evidence="1" type="ORF">OS133_02075</name>
    <name evidence="2" type="ORF">OS134_15510</name>
</gene>